<reference evidence="8" key="1">
    <citation type="submission" date="2015-09" db="EMBL/GenBank/DDBJ databases">
        <authorList>
            <consortium name="Pathogen Informatics"/>
        </authorList>
    </citation>
    <scope>NUCLEOTIDE SEQUENCE [LARGE SCALE GENOMIC DNA]</scope>
    <source>
        <strain evidence="8">Lake Konstanz</strain>
    </source>
</reference>
<feature type="compositionally biased region" description="Low complexity" evidence="6">
    <location>
        <begin position="679"/>
        <end position="719"/>
    </location>
</feature>
<gene>
    <name evidence="7" type="ORF">BSAL_92005</name>
</gene>
<dbReference type="InterPro" id="IPR000048">
    <property type="entry name" value="IQ_motif_EF-hand-BS"/>
</dbReference>
<dbReference type="InterPro" id="IPR051185">
    <property type="entry name" value="ASPM"/>
</dbReference>
<feature type="region of interest" description="Disordered" evidence="6">
    <location>
        <begin position="677"/>
        <end position="731"/>
    </location>
</feature>
<name>A0A0S4J832_BODSA</name>
<evidence type="ECO:0000256" key="6">
    <source>
        <dbReference type="SAM" id="MobiDB-lite"/>
    </source>
</evidence>
<dbReference type="GO" id="GO:0005737">
    <property type="term" value="C:cytoplasm"/>
    <property type="evidence" value="ECO:0007669"/>
    <property type="project" value="UniProtKB-SubCell"/>
</dbReference>
<dbReference type="GO" id="GO:0000278">
    <property type="term" value="P:mitotic cell cycle"/>
    <property type="evidence" value="ECO:0007669"/>
    <property type="project" value="TreeGrafter"/>
</dbReference>
<sequence length="1191" mass="129788">MRSAAAPAAAAVPATGPSNRNSNAASSSSSIRATQVRELNRNGVEQMRQGALESSLSTFHLALSMTTDIVASGGSITLSGVPPAARIISKKGGGGGGSPPASAKDDDDGNEVDTELIAARATTLSNLGCLYRRMGQLSEAMHHLQAARDLESSLQTDATGVSRSGSCSTMLNLCTVLIAMDRVEEALSVAYRCAERAAADAAAASEAADAASASFGGSSKQTQEQQTAASTSAYLHALSLHNLAVAQQSSEKKEERRHASTTMLKALEVARVSLGDQHPTTVMLRVKCGVPNIPQVVAATTSPPTTNSLVPRAPGGARPSTLASRSSTSRAEVDVARDALRQLGGSAVYEPIPQRPTTTVPDVDAAAVGGAARTTARSPSLHLADPMEVMRGAAFTDAAGPAGQTTAAADDPIKTIDDEVQMLDIAAAQQQQQQRRTQNSGSTSDVIDPIATIASSGRLAASSDHLRVASSSTASPSVSQAQTPRRSPAPRHQVVQVAPRNVLVLERSALSTDRPPAFMRFAPNSAAAPPAPTTFGEIREELRLENALRRQAAAIQNRSQHSGDDNHVTPSVHRGGKHSADHCDHHSTKVNSSAAAGTATTLTRKKTKADQEVAEEIQLRQRMRADEQKAIVLAALRVKEQAQMHEQRHKAARTIQRCYRSWWHRFGYNASLARKKQQKAGGAAPAAQSSKKSTPATSVSAPSSPLRGGRNGTSSTGNSQISGGARHPHTKLSRAVVRCARKWLKFCLKRLLLFRLSGRGGHEGRVRVERNIRMIQRCWRSKLARRRANQLRSFREETDQRIVVAESRHCAARRIQGAFRCFKARREVAYRSRDRYWRPVVFIQRWLRWHVGRRAKAGLRAQGMYYQTRAAVAIQRVWRGYLGRLRAVMIRLKQKVNAMRVKETSRSVAIQRIAKGYQTRRSLAKATTTNSATLRSNIIASLATRPPPTPATPLPPQPASEIYKAKALQQAASVEALRNREREEHHIPVAVETQAARHRQEYTRLVPLEVRRERAAEMDRREVELKTLQRHRAARTIQKFFRRWKRLCTAEAAGRRAILSMSYERTIIQERGTNAVRATEQQRLRALNDLGSNARLLAQESRSEAQELESLVTRHLPTLSASRQPETRAADAQDVKTLEAQLYEQQHTDTASLRALPTFLTQRQRKLVTQQRGDQPHEGVPLIADTAADAS</sequence>
<dbReference type="PROSITE" id="PS50096">
    <property type="entry name" value="IQ"/>
    <property type="match status" value="3"/>
</dbReference>
<feature type="region of interest" description="Disordered" evidence="6">
    <location>
        <begin position="464"/>
        <end position="495"/>
    </location>
</feature>
<feature type="region of interest" description="Disordered" evidence="6">
    <location>
        <begin position="89"/>
        <end position="110"/>
    </location>
</feature>
<keyword evidence="4" id="KW-0112">Calmodulin-binding</keyword>
<feature type="repeat" description="TPR" evidence="5">
    <location>
        <begin position="121"/>
        <end position="154"/>
    </location>
</feature>
<keyword evidence="3" id="KW-0677">Repeat</keyword>
<dbReference type="PANTHER" id="PTHR22706">
    <property type="entry name" value="ASSEMBLY FACTOR FOR SPINDLE MICROTUBULES"/>
    <property type="match status" value="1"/>
</dbReference>
<evidence type="ECO:0000313" key="8">
    <source>
        <dbReference type="Proteomes" id="UP000051952"/>
    </source>
</evidence>
<dbReference type="SUPFAM" id="SSF48452">
    <property type="entry name" value="TPR-like"/>
    <property type="match status" value="1"/>
</dbReference>
<dbReference type="EMBL" id="CYKH01001261">
    <property type="protein sequence ID" value="CUG86213.1"/>
    <property type="molecule type" value="Genomic_DNA"/>
</dbReference>
<evidence type="ECO:0000256" key="3">
    <source>
        <dbReference type="ARBA" id="ARBA00022737"/>
    </source>
</evidence>
<dbReference type="OMA" id="SKECVMA"/>
<dbReference type="GO" id="GO:0007051">
    <property type="term" value="P:spindle organization"/>
    <property type="evidence" value="ECO:0007669"/>
    <property type="project" value="TreeGrafter"/>
</dbReference>
<dbReference type="InterPro" id="IPR011990">
    <property type="entry name" value="TPR-like_helical_dom_sf"/>
</dbReference>
<dbReference type="SMART" id="SM00015">
    <property type="entry name" value="IQ"/>
    <property type="match status" value="6"/>
</dbReference>
<feature type="compositionally biased region" description="Polar residues" evidence="6">
    <location>
        <begin position="435"/>
        <end position="445"/>
    </location>
</feature>
<feature type="region of interest" description="Disordered" evidence="6">
    <location>
        <begin position="428"/>
        <end position="447"/>
    </location>
</feature>
<dbReference type="GO" id="GO:0000922">
    <property type="term" value="C:spindle pole"/>
    <property type="evidence" value="ECO:0007669"/>
    <property type="project" value="TreeGrafter"/>
</dbReference>
<protein>
    <submittedName>
        <fullName evidence="7">IQ calmodulin-binding protein, putative</fullName>
    </submittedName>
</protein>
<dbReference type="SMART" id="SM00028">
    <property type="entry name" value="TPR"/>
    <property type="match status" value="2"/>
</dbReference>
<feature type="compositionally biased region" description="Basic and acidic residues" evidence="6">
    <location>
        <begin position="578"/>
        <end position="587"/>
    </location>
</feature>
<accession>A0A0S4J832</accession>
<keyword evidence="5" id="KW-0802">TPR repeat</keyword>
<feature type="region of interest" description="Disordered" evidence="6">
    <location>
        <begin position="299"/>
        <end position="330"/>
    </location>
</feature>
<evidence type="ECO:0000256" key="1">
    <source>
        <dbReference type="ARBA" id="ARBA00004496"/>
    </source>
</evidence>
<dbReference type="Pfam" id="PF00612">
    <property type="entry name" value="IQ"/>
    <property type="match status" value="2"/>
</dbReference>
<feature type="region of interest" description="Disordered" evidence="6">
    <location>
        <begin position="554"/>
        <end position="611"/>
    </location>
</feature>
<dbReference type="GO" id="GO:0005516">
    <property type="term" value="F:calmodulin binding"/>
    <property type="evidence" value="ECO:0007669"/>
    <property type="project" value="UniProtKB-KW"/>
</dbReference>
<dbReference type="PANTHER" id="PTHR22706:SF1">
    <property type="entry name" value="ASSEMBLY FACTOR FOR SPINDLE MICROTUBULES"/>
    <property type="match status" value="1"/>
</dbReference>
<evidence type="ECO:0000256" key="2">
    <source>
        <dbReference type="ARBA" id="ARBA00022490"/>
    </source>
</evidence>
<feature type="compositionally biased region" description="Low complexity" evidence="6">
    <location>
        <begin position="468"/>
        <end position="483"/>
    </location>
</feature>
<dbReference type="Proteomes" id="UP000051952">
    <property type="component" value="Unassembled WGS sequence"/>
</dbReference>
<dbReference type="VEuPathDB" id="TriTrypDB:BSAL_92005"/>
<evidence type="ECO:0000256" key="4">
    <source>
        <dbReference type="ARBA" id="ARBA00022860"/>
    </source>
</evidence>
<dbReference type="OrthoDB" id="250126at2759"/>
<feature type="region of interest" description="Disordered" evidence="6">
    <location>
        <begin position="1166"/>
        <end position="1191"/>
    </location>
</feature>
<proteinExistence type="predicted"/>
<dbReference type="GO" id="GO:0051295">
    <property type="term" value="P:establishment of meiotic spindle localization"/>
    <property type="evidence" value="ECO:0007669"/>
    <property type="project" value="TreeGrafter"/>
</dbReference>
<dbReference type="PROSITE" id="PS50005">
    <property type="entry name" value="TPR"/>
    <property type="match status" value="1"/>
</dbReference>
<dbReference type="Gene3D" id="1.25.40.10">
    <property type="entry name" value="Tetratricopeptide repeat domain"/>
    <property type="match status" value="1"/>
</dbReference>
<feature type="compositionally biased region" description="Low complexity" evidence="6">
    <location>
        <begin position="317"/>
        <end position="330"/>
    </location>
</feature>
<keyword evidence="2" id="KW-0963">Cytoplasm</keyword>
<feature type="region of interest" description="Disordered" evidence="6">
    <location>
        <begin position="1"/>
        <end position="33"/>
    </location>
</feature>
<evidence type="ECO:0000313" key="7">
    <source>
        <dbReference type="EMBL" id="CUG86213.1"/>
    </source>
</evidence>
<comment type="subcellular location">
    <subcellularLocation>
        <location evidence="1">Cytoplasm</location>
    </subcellularLocation>
</comment>
<organism evidence="7 8">
    <name type="scientific">Bodo saltans</name>
    <name type="common">Flagellated protozoan</name>
    <dbReference type="NCBI Taxonomy" id="75058"/>
    <lineage>
        <taxon>Eukaryota</taxon>
        <taxon>Discoba</taxon>
        <taxon>Euglenozoa</taxon>
        <taxon>Kinetoplastea</taxon>
        <taxon>Metakinetoplastina</taxon>
        <taxon>Eubodonida</taxon>
        <taxon>Bodonidae</taxon>
        <taxon>Bodo</taxon>
    </lineage>
</organism>
<keyword evidence="8" id="KW-1185">Reference proteome</keyword>
<dbReference type="InterPro" id="IPR019734">
    <property type="entry name" value="TPR_rpt"/>
</dbReference>
<feature type="compositionally biased region" description="Polar residues" evidence="6">
    <location>
        <begin position="299"/>
        <end position="309"/>
    </location>
</feature>
<evidence type="ECO:0000256" key="5">
    <source>
        <dbReference type="PROSITE-ProRule" id="PRU00339"/>
    </source>
</evidence>
<dbReference type="AlphaFoldDB" id="A0A0S4J832"/>